<proteinExistence type="predicted"/>
<organism evidence="1">
    <name type="scientific">Serratia fonticola</name>
    <dbReference type="NCBI Taxonomy" id="47917"/>
    <lineage>
        <taxon>Bacteria</taxon>
        <taxon>Pseudomonadati</taxon>
        <taxon>Pseudomonadota</taxon>
        <taxon>Gammaproteobacteria</taxon>
        <taxon>Enterobacterales</taxon>
        <taxon>Yersiniaceae</taxon>
        <taxon>Serratia</taxon>
    </lineage>
</organism>
<accession>A0A4U9W8Q5</accession>
<dbReference type="EMBL" id="CABEEZ010000133">
    <property type="protein sequence ID" value="VTR55226.1"/>
    <property type="molecule type" value="Genomic_DNA"/>
</dbReference>
<name>A0A4U9W8Q5_SERFO</name>
<gene>
    <name evidence="1" type="ORF">NCTC12965_06923</name>
</gene>
<evidence type="ECO:0000313" key="1">
    <source>
        <dbReference type="EMBL" id="VTR55226.1"/>
    </source>
</evidence>
<protein>
    <submittedName>
        <fullName evidence="1">Uncharacterized protein</fullName>
    </submittedName>
</protein>
<reference evidence="1" key="1">
    <citation type="submission" date="2019-05" db="EMBL/GenBank/DDBJ databases">
        <authorList>
            <consortium name="Pathogen Informatics"/>
        </authorList>
    </citation>
    <scope>NUCLEOTIDE SEQUENCE [LARGE SCALE GENOMIC DNA]</scope>
    <source>
        <strain evidence="1">NCTC12965</strain>
    </source>
</reference>
<sequence>MWGDQAETTVVPLMGFIVQHISEPPQALCDSYNPLRRACSISGRSPISKVNIANLLFRPPSMASRDGSHKW</sequence>
<dbReference type="AlphaFoldDB" id="A0A4U9W8Q5"/>